<proteinExistence type="predicted"/>
<comment type="caution">
    <text evidence="6">The sequence shown here is derived from an EMBL/GenBank/DDBJ whole genome shotgun (WGS) entry which is preliminary data.</text>
</comment>
<dbReference type="Pfam" id="PF04103">
    <property type="entry name" value="CD20"/>
    <property type="match status" value="1"/>
</dbReference>
<evidence type="ECO:0000256" key="5">
    <source>
        <dbReference type="SAM" id="Phobius"/>
    </source>
</evidence>
<feature type="transmembrane region" description="Helical" evidence="5">
    <location>
        <begin position="6"/>
        <end position="27"/>
    </location>
</feature>
<keyword evidence="2 5" id="KW-0812">Transmembrane</keyword>
<reference evidence="6 7" key="1">
    <citation type="submission" date="2018-10" db="EMBL/GenBank/DDBJ databases">
        <authorList>
            <person name="Ekblom R."/>
            <person name="Jareborg N."/>
        </authorList>
    </citation>
    <scope>NUCLEOTIDE SEQUENCE [LARGE SCALE GENOMIC DNA]</scope>
    <source>
        <tissue evidence="6">Muscle</tissue>
    </source>
</reference>
<dbReference type="InterPro" id="IPR007237">
    <property type="entry name" value="CD20-like"/>
</dbReference>
<evidence type="ECO:0000256" key="1">
    <source>
        <dbReference type="ARBA" id="ARBA00004141"/>
    </source>
</evidence>
<dbReference type="Proteomes" id="UP000269945">
    <property type="component" value="Unassembled WGS sequence"/>
</dbReference>
<sequence>MLYSQTNSLNFNILQLIISGTVSIVSGKKTTKQMICGSVGANTVAAISTGLSLIILALRMTLSYYFLNISAHYFVTVSIDRSSEKNLLVFILIYMKFLADVFLITSGQSGTA</sequence>
<gene>
    <name evidence="6" type="ORF">BN2614_LOCUS5</name>
</gene>
<feature type="transmembrane region" description="Helical" evidence="5">
    <location>
        <begin position="87"/>
        <end position="105"/>
    </location>
</feature>
<keyword evidence="4 5" id="KW-0472">Membrane</keyword>
<dbReference type="AlphaFoldDB" id="A0A9X9LFJ5"/>
<evidence type="ECO:0000313" key="6">
    <source>
        <dbReference type="EMBL" id="VCW66985.1"/>
    </source>
</evidence>
<keyword evidence="7" id="KW-1185">Reference proteome</keyword>
<comment type="subcellular location">
    <subcellularLocation>
        <location evidence="1">Membrane</location>
        <topology evidence="1">Multi-pass membrane protein</topology>
    </subcellularLocation>
</comment>
<organism evidence="6 7">
    <name type="scientific">Gulo gulo</name>
    <name type="common">Wolverine</name>
    <name type="synonym">Gluton</name>
    <dbReference type="NCBI Taxonomy" id="48420"/>
    <lineage>
        <taxon>Eukaryota</taxon>
        <taxon>Metazoa</taxon>
        <taxon>Chordata</taxon>
        <taxon>Craniata</taxon>
        <taxon>Vertebrata</taxon>
        <taxon>Euteleostomi</taxon>
        <taxon>Mammalia</taxon>
        <taxon>Eutheria</taxon>
        <taxon>Laurasiatheria</taxon>
        <taxon>Carnivora</taxon>
        <taxon>Caniformia</taxon>
        <taxon>Musteloidea</taxon>
        <taxon>Mustelidae</taxon>
        <taxon>Guloninae</taxon>
        <taxon>Gulo</taxon>
    </lineage>
</organism>
<evidence type="ECO:0000256" key="4">
    <source>
        <dbReference type="ARBA" id="ARBA00023136"/>
    </source>
</evidence>
<evidence type="ECO:0000256" key="3">
    <source>
        <dbReference type="ARBA" id="ARBA00022989"/>
    </source>
</evidence>
<evidence type="ECO:0000313" key="7">
    <source>
        <dbReference type="Proteomes" id="UP000269945"/>
    </source>
</evidence>
<name>A0A9X9LFJ5_GULGU</name>
<protein>
    <submittedName>
        <fullName evidence="6">Uncharacterized protein</fullName>
    </submittedName>
</protein>
<feature type="transmembrane region" description="Helical" evidence="5">
    <location>
        <begin position="39"/>
        <end position="67"/>
    </location>
</feature>
<keyword evidence="3 5" id="KW-1133">Transmembrane helix</keyword>
<evidence type="ECO:0000256" key="2">
    <source>
        <dbReference type="ARBA" id="ARBA00022692"/>
    </source>
</evidence>
<accession>A0A9X9LFJ5</accession>
<dbReference type="EMBL" id="CYRY02002310">
    <property type="protein sequence ID" value="VCW66985.1"/>
    <property type="molecule type" value="Genomic_DNA"/>
</dbReference>